<comment type="caution">
    <text evidence="6">The sequence shown here is derived from an EMBL/GenBank/DDBJ whole genome shotgun (WGS) entry which is preliminary data.</text>
</comment>
<dbReference type="Pfam" id="PF08617">
    <property type="entry name" value="CGI-121"/>
    <property type="match status" value="1"/>
</dbReference>
<evidence type="ECO:0000256" key="4">
    <source>
        <dbReference type="ARBA" id="ARBA00023242"/>
    </source>
</evidence>
<dbReference type="GO" id="GO:0002949">
    <property type="term" value="P:tRNA threonylcarbamoyladenosine modification"/>
    <property type="evidence" value="ECO:0007669"/>
    <property type="project" value="TreeGrafter"/>
</dbReference>
<dbReference type="PANTHER" id="PTHR15840">
    <property type="entry name" value="CGI-121 FAMILY MEMBER"/>
    <property type="match status" value="1"/>
</dbReference>
<organism evidence="6 7">
    <name type="scientific">Chrysophaeum taylorii</name>
    <dbReference type="NCBI Taxonomy" id="2483200"/>
    <lineage>
        <taxon>Eukaryota</taxon>
        <taxon>Sar</taxon>
        <taxon>Stramenopiles</taxon>
        <taxon>Ochrophyta</taxon>
        <taxon>Pelagophyceae</taxon>
        <taxon>Pelagomonadales</taxon>
        <taxon>Pelagomonadaceae</taxon>
        <taxon>Chrysophaeum</taxon>
    </lineage>
</organism>
<dbReference type="InterPro" id="IPR013926">
    <property type="entry name" value="CGI121/TPRKB"/>
</dbReference>
<name>A0AAD7XLY4_9STRA</name>
<comment type="subcellular location">
    <subcellularLocation>
        <location evidence="1">Nucleus</location>
    </subcellularLocation>
</comment>
<dbReference type="AlphaFoldDB" id="A0AAD7XLY4"/>
<gene>
    <name evidence="6" type="ORF">CTAYLR_007005</name>
</gene>
<proteinExistence type="inferred from homology"/>
<accession>A0AAD7XLY4</accession>
<protein>
    <recommendedName>
        <fullName evidence="8">Kinase binding protein CGI-121</fullName>
    </recommendedName>
</protein>
<evidence type="ECO:0000256" key="3">
    <source>
        <dbReference type="ARBA" id="ARBA00022694"/>
    </source>
</evidence>
<reference evidence="6" key="1">
    <citation type="submission" date="2023-01" db="EMBL/GenBank/DDBJ databases">
        <title>Metagenome sequencing of chrysophaentin producing Chrysophaeum taylorii.</title>
        <authorList>
            <person name="Davison J."/>
            <person name="Bewley C."/>
        </authorList>
    </citation>
    <scope>NUCLEOTIDE SEQUENCE</scope>
    <source>
        <strain evidence="6">NIES-1699</strain>
    </source>
</reference>
<dbReference type="InterPro" id="IPR036504">
    <property type="entry name" value="CGI121/TPRKB_sf"/>
</dbReference>
<dbReference type="EMBL" id="JAQMWT010000468">
    <property type="protein sequence ID" value="KAJ8600900.1"/>
    <property type="molecule type" value="Genomic_DNA"/>
</dbReference>
<evidence type="ECO:0000256" key="2">
    <source>
        <dbReference type="ARBA" id="ARBA00005546"/>
    </source>
</evidence>
<keyword evidence="7" id="KW-1185">Reference proteome</keyword>
<evidence type="ECO:0008006" key="8">
    <source>
        <dbReference type="Google" id="ProtNLM"/>
    </source>
</evidence>
<sequence length="171" mass="18393">MFALFSDVENAAELRSAVVAGTVGVALVDASLVCSRRHVESATQQALRRSRPGNMVVLKANDTPKTRTLQSEFVYCLAPATSAGEALRTLGISDDTTNVLVARIGSDDNSEEFEGALKMVRGRRVAMERLDERTQAKDRAIAAHFKVGDDELAVSTLEAAVLSRIAVKDCL</sequence>
<dbReference type="GO" id="GO:0005634">
    <property type="term" value="C:nucleus"/>
    <property type="evidence" value="ECO:0007669"/>
    <property type="project" value="UniProtKB-SubCell"/>
</dbReference>
<dbReference type="Gene3D" id="3.30.2380.10">
    <property type="entry name" value="CGI121/TPRKB"/>
    <property type="match status" value="1"/>
</dbReference>
<keyword evidence="4 5" id="KW-0539">Nucleus</keyword>
<dbReference type="SUPFAM" id="SSF143870">
    <property type="entry name" value="PF0523-like"/>
    <property type="match status" value="1"/>
</dbReference>
<keyword evidence="3" id="KW-0819">tRNA processing</keyword>
<dbReference type="Proteomes" id="UP001230188">
    <property type="component" value="Unassembled WGS sequence"/>
</dbReference>
<dbReference type="GO" id="GO:0000408">
    <property type="term" value="C:EKC/KEOPS complex"/>
    <property type="evidence" value="ECO:0007669"/>
    <property type="project" value="TreeGrafter"/>
</dbReference>
<evidence type="ECO:0000313" key="7">
    <source>
        <dbReference type="Proteomes" id="UP001230188"/>
    </source>
</evidence>
<evidence type="ECO:0000256" key="5">
    <source>
        <dbReference type="RuleBase" id="RU004398"/>
    </source>
</evidence>
<evidence type="ECO:0000313" key="6">
    <source>
        <dbReference type="EMBL" id="KAJ8600900.1"/>
    </source>
</evidence>
<dbReference type="GO" id="GO:0005829">
    <property type="term" value="C:cytosol"/>
    <property type="evidence" value="ECO:0007669"/>
    <property type="project" value="TreeGrafter"/>
</dbReference>
<evidence type="ECO:0000256" key="1">
    <source>
        <dbReference type="ARBA" id="ARBA00004123"/>
    </source>
</evidence>
<dbReference type="PANTHER" id="PTHR15840:SF10">
    <property type="entry name" value="EKC_KEOPS COMPLEX SUBUNIT TPRKB"/>
    <property type="match status" value="1"/>
</dbReference>
<comment type="similarity">
    <text evidence="2 5">Belongs to the CGI121/TPRKB family.</text>
</comment>